<dbReference type="CDD" id="cd15851">
    <property type="entry name" value="SNARE_Syntaxin6"/>
    <property type="match status" value="1"/>
</dbReference>
<dbReference type="GO" id="GO:0048278">
    <property type="term" value="P:vesicle docking"/>
    <property type="evidence" value="ECO:0007669"/>
    <property type="project" value="TreeGrafter"/>
</dbReference>
<evidence type="ECO:0000313" key="13">
    <source>
        <dbReference type="EMBL" id="OJD13414.1"/>
    </source>
</evidence>
<dbReference type="STRING" id="1447872.A0A1J9PBK3"/>
<dbReference type="SUPFAM" id="SSF58038">
    <property type="entry name" value="SNARE fusion complex"/>
    <property type="match status" value="1"/>
</dbReference>
<dbReference type="InterPro" id="IPR015260">
    <property type="entry name" value="Syntaxin-6/10/61_N"/>
</dbReference>
<evidence type="ECO:0000256" key="10">
    <source>
        <dbReference type="ARBA" id="ARBA00073343"/>
    </source>
</evidence>
<dbReference type="GO" id="GO:0048193">
    <property type="term" value="P:Golgi vesicle transport"/>
    <property type="evidence" value="ECO:0007669"/>
    <property type="project" value="InterPro"/>
</dbReference>
<organism evidence="13 14">
    <name type="scientific">Emergomyces pasteurianus Ep9510</name>
    <dbReference type="NCBI Taxonomy" id="1447872"/>
    <lineage>
        <taxon>Eukaryota</taxon>
        <taxon>Fungi</taxon>
        <taxon>Dikarya</taxon>
        <taxon>Ascomycota</taxon>
        <taxon>Pezizomycotina</taxon>
        <taxon>Eurotiomycetes</taxon>
        <taxon>Eurotiomycetidae</taxon>
        <taxon>Onygenales</taxon>
        <taxon>Ajellomycetaceae</taxon>
        <taxon>Emergomyces</taxon>
    </lineage>
</organism>
<comment type="subcellular location">
    <subcellularLocation>
        <location evidence="1">Golgi apparatus membrane</location>
        <topology evidence="1">Single-pass type IV membrane protein</topology>
    </subcellularLocation>
</comment>
<evidence type="ECO:0000256" key="6">
    <source>
        <dbReference type="ARBA" id="ARBA00022989"/>
    </source>
</evidence>
<evidence type="ECO:0000313" key="14">
    <source>
        <dbReference type="Proteomes" id="UP000182235"/>
    </source>
</evidence>
<gene>
    <name evidence="13" type="ORF">AJ78_06123</name>
</gene>
<feature type="coiled-coil region" evidence="11">
    <location>
        <begin position="43"/>
        <end position="77"/>
    </location>
</feature>
<reference evidence="13 14" key="1">
    <citation type="submission" date="2015-07" db="EMBL/GenBank/DDBJ databases">
        <title>Emmonsia species relationships and genome sequence.</title>
        <authorList>
            <consortium name="The Broad Institute Genomics Platform"/>
            <person name="Cuomo C.A."/>
            <person name="Munoz J.F."/>
            <person name="Imamovic A."/>
            <person name="Priest M.E."/>
            <person name="Young S."/>
            <person name="Clay O.K."/>
            <person name="McEwen J.G."/>
        </authorList>
    </citation>
    <scope>NUCLEOTIDE SEQUENCE [LARGE SCALE GENOMIC DNA]</scope>
    <source>
        <strain evidence="13 14">UAMH 9510</strain>
    </source>
</reference>
<evidence type="ECO:0000256" key="7">
    <source>
        <dbReference type="ARBA" id="ARBA00023034"/>
    </source>
</evidence>
<evidence type="ECO:0000256" key="4">
    <source>
        <dbReference type="ARBA" id="ARBA00022692"/>
    </source>
</evidence>
<dbReference type="Gene3D" id="1.20.5.110">
    <property type="match status" value="1"/>
</dbReference>
<keyword evidence="6" id="KW-1133">Transmembrane helix</keyword>
<dbReference type="SMART" id="SM00397">
    <property type="entry name" value="t_SNARE"/>
    <property type="match status" value="1"/>
</dbReference>
<dbReference type="GO" id="GO:0005484">
    <property type="term" value="F:SNAP receptor activity"/>
    <property type="evidence" value="ECO:0007669"/>
    <property type="project" value="TreeGrafter"/>
</dbReference>
<keyword evidence="3" id="KW-0813">Transport</keyword>
<evidence type="ECO:0000259" key="12">
    <source>
        <dbReference type="PROSITE" id="PS50192"/>
    </source>
</evidence>
<accession>A0A1J9PBK3</accession>
<dbReference type="AlphaFoldDB" id="A0A1J9PBK3"/>
<feature type="domain" description="T-SNARE coiled-coil homology" evidence="12">
    <location>
        <begin position="163"/>
        <end position="225"/>
    </location>
</feature>
<dbReference type="FunFam" id="1.20.5.110:FF:000006">
    <property type="entry name" value="Syntaxin 6"/>
    <property type="match status" value="1"/>
</dbReference>
<keyword evidence="7" id="KW-0333">Golgi apparatus</keyword>
<keyword evidence="4" id="KW-0812">Transmembrane</keyword>
<comment type="similarity">
    <text evidence="2">Belongs to the syntaxin family.</text>
</comment>
<evidence type="ECO:0000256" key="5">
    <source>
        <dbReference type="ARBA" id="ARBA00022927"/>
    </source>
</evidence>
<dbReference type="GO" id="GO:0031201">
    <property type="term" value="C:SNARE complex"/>
    <property type="evidence" value="ECO:0007669"/>
    <property type="project" value="TreeGrafter"/>
</dbReference>
<evidence type="ECO:0000256" key="3">
    <source>
        <dbReference type="ARBA" id="ARBA00022448"/>
    </source>
</evidence>
<keyword evidence="5" id="KW-0653">Protein transport</keyword>
<dbReference type="InterPro" id="IPR045242">
    <property type="entry name" value="Syntaxin"/>
</dbReference>
<dbReference type="PANTHER" id="PTHR19957">
    <property type="entry name" value="SYNTAXIN"/>
    <property type="match status" value="1"/>
</dbReference>
<dbReference type="CDD" id="cd21442">
    <property type="entry name" value="SNARE_NTD_STX6-like"/>
    <property type="match status" value="1"/>
</dbReference>
<protein>
    <recommendedName>
        <fullName evidence="10">t-SNARE affecting a late Golgi compartment protein 1</fullName>
    </recommendedName>
</protein>
<dbReference type="SUPFAM" id="SSF47661">
    <property type="entry name" value="t-snare proteins"/>
    <property type="match status" value="1"/>
</dbReference>
<dbReference type="GO" id="GO:0000149">
    <property type="term" value="F:SNARE binding"/>
    <property type="evidence" value="ECO:0007669"/>
    <property type="project" value="TreeGrafter"/>
</dbReference>
<sequence>MASSAETDPFLQVQADVLSALNTTRPLFSSYLRIRSLATTSTNPELQQARSELETTLQELSADLRDLVESVRVVEHDPYRYGLELDEVGRRRQLVEDVGREIEGMRAELVQTVTTNAAVKGTAGIGGHTTLPSPSHFDHHDDHLLGDGEREDYYAEFEQQRQQELMEEQDQQLDGVFQTVGTLRQQADDMGRELEEQTEMLKEVDTLADRVGGKLQSGVRRVGKIIRRNEDTASSCCIARRPWGVFSPVGIYVVQRNEDKGKQNIRIFHANFETSIKRPFIQMKKYKRRR</sequence>
<keyword evidence="9" id="KW-0472">Membrane</keyword>
<dbReference type="EMBL" id="LGRN01000302">
    <property type="protein sequence ID" value="OJD13414.1"/>
    <property type="molecule type" value="Genomic_DNA"/>
</dbReference>
<keyword evidence="8 11" id="KW-0175">Coiled coil</keyword>
<proteinExistence type="inferred from homology"/>
<evidence type="ECO:0000256" key="1">
    <source>
        <dbReference type="ARBA" id="ARBA00004409"/>
    </source>
</evidence>
<evidence type="ECO:0000256" key="8">
    <source>
        <dbReference type="ARBA" id="ARBA00023054"/>
    </source>
</evidence>
<dbReference type="GO" id="GO:0000139">
    <property type="term" value="C:Golgi membrane"/>
    <property type="evidence" value="ECO:0007669"/>
    <property type="project" value="UniProtKB-SubCell"/>
</dbReference>
<dbReference type="PROSITE" id="PS50192">
    <property type="entry name" value="T_SNARE"/>
    <property type="match status" value="1"/>
</dbReference>
<evidence type="ECO:0000256" key="11">
    <source>
        <dbReference type="SAM" id="Coils"/>
    </source>
</evidence>
<dbReference type="GO" id="GO:0006886">
    <property type="term" value="P:intracellular protein transport"/>
    <property type="evidence" value="ECO:0007669"/>
    <property type="project" value="TreeGrafter"/>
</dbReference>
<evidence type="ECO:0000256" key="9">
    <source>
        <dbReference type="ARBA" id="ARBA00023136"/>
    </source>
</evidence>
<dbReference type="Proteomes" id="UP000182235">
    <property type="component" value="Unassembled WGS sequence"/>
</dbReference>
<dbReference type="Gene3D" id="1.20.58.90">
    <property type="match status" value="1"/>
</dbReference>
<comment type="caution">
    <text evidence="13">The sequence shown here is derived from an EMBL/GenBank/DDBJ whole genome shotgun (WGS) entry which is preliminary data.</text>
</comment>
<keyword evidence="14" id="KW-1185">Reference proteome</keyword>
<name>A0A1J9PBK3_9EURO</name>
<dbReference type="GO" id="GO:0006906">
    <property type="term" value="P:vesicle fusion"/>
    <property type="evidence" value="ECO:0007669"/>
    <property type="project" value="TreeGrafter"/>
</dbReference>
<dbReference type="InterPro" id="IPR000727">
    <property type="entry name" value="T_SNARE_dom"/>
</dbReference>
<dbReference type="VEuPathDB" id="FungiDB:AJ78_06123"/>
<dbReference type="PANTHER" id="PTHR19957:SF224">
    <property type="entry name" value="HL02043P"/>
    <property type="match status" value="1"/>
</dbReference>
<dbReference type="Pfam" id="PF09177">
    <property type="entry name" value="STX6_10_61_N"/>
    <property type="match status" value="1"/>
</dbReference>
<dbReference type="InterPro" id="IPR010989">
    <property type="entry name" value="SNARE"/>
</dbReference>
<dbReference type="FunFam" id="1.20.58.90:FF:000012">
    <property type="entry name" value="SNARE domain protein"/>
    <property type="match status" value="1"/>
</dbReference>
<dbReference type="OrthoDB" id="546861at2759"/>
<evidence type="ECO:0000256" key="2">
    <source>
        <dbReference type="ARBA" id="ARBA00009063"/>
    </source>
</evidence>